<keyword evidence="5" id="KW-0804">Transcription</keyword>
<dbReference type="Proteomes" id="UP000184546">
    <property type="component" value="Unassembled WGS sequence"/>
</dbReference>
<evidence type="ECO:0000256" key="3">
    <source>
        <dbReference type="ARBA" id="ARBA00023015"/>
    </source>
</evidence>
<dbReference type="InterPro" id="IPR052360">
    <property type="entry name" value="Transcr_Regulatory_Proteins"/>
</dbReference>
<dbReference type="PROSITE" id="PS00463">
    <property type="entry name" value="ZN2_CY6_FUNGAL_1"/>
    <property type="match status" value="1"/>
</dbReference>
<dbReference type="Pfam" id="PF00172">
    <property type="entry name" value="Zn_clus"/>
    <property type="match status" value="1"/>
</dbReference>
<dbReference type="InterPro" id="IPR021858">
    <property type="entry name" value="Fun_TF"/>
</dbReference>
<dbReference type="VEuPathDB" id="FungiDB:ASPACDRAFT_1852379"/>
<dbReference type="OMA" id="ERPYEDH"/>
<keyword evidence="3" id="KW-0805">Transcription regulation</keyword>
<evidence type="ECO:0000256" key="6">
    <source>
        <dbReference type="ARBA" id="ARBA00023242"/>
    </source>
</evidence>
<dbReference type="PANTHER" id="PTHR36206">
    <property type="entry name" value="ASPERCRYPTIN BIOSYNTHESIS CLUSTER-SPECIFIC TRANSCRIPTION REGULATOR ATNN-RELATED"/>
    <property type="match status" value="1"/>
</dbReference>
<dbReference type="Gene3D" id="4.10.240.10">
    <property type="entry name" value="Zn(2)-C6 fungal-type DNA-binding domain"/>
    <property type="match status" value="1"/>
</dbReference>
<evidence type="ECO:0000256" key="1">
    <source>
        <dbReference type="ARBA" id="ARBA00022723"/>
    </source>
</evidence>
<evidence type="ECO:0000256" key="7">
    <source>
        <dbReference type="SAM" id="MobiDB-lite"/>
    </source>
</evidence>
<evidence type="ECO:0000313" key="10">
    <source>
        <dbReference type="Proteomes" id="UP000184546"/>
    </source>
</evidence>
<accession>A0A1L9X4M9</accession>
<dbReference type="SUPFAM" id="SSF57701">
    <property type="entry name" value="Zn2/Cys6 DNA-binding domain"/>
    <property type="match status" value="1"/>
</dbReference>
<dbReference type="GO" id="GO:0003677">
    <property type="term" value="F:DNA binding"/>
    <property type="evidence" value="ECO:0007669"/>
    <property type="project" value="UniProtKB-KW"/>
</dbReference>
<evidence type="ECO:0000256" key="5">
    <source>
        <dbReference type="ARBA" id="ARBA00023163"/>
    </source>
</evidence>
<keyword evidence="4" id="KW-0238">DNA-binding</keyword>
<keyword evidence="1" id="KW-0479">Metal-binding</keyword>
<sequence length="514" mass="58134">MDSGPLEDSITSSHKNPVRRRASKPRSRTGCRTCRARRIKCDETPGSCQRCTSTGRVCDGYEVQRLPLPPRRKTATVSRIPAPVPTGFRFTTTTDEMRCFSYFQHCSVSNLIASVDNPLWEKLVLQMSYNEPAVYHAIVALGSIHQNLEKHGLPRPGKKSDSTLERFAAEQSLRSFSMLTQRRASQDPALRQVVLICCLLFTVTELLCARPETASVHLAGGLRILRELRAQRGAHSPWEQQTTLETYLHLQSQSFFMMGGPILTTDHEIIHERPYEDHLSTFTTFHEAQRAFGPVFNASCGFHVIFWKQRQRIPAAESYQASLLSPTRILSCLNRFLQQLEAFVAQPFTRLNTKEERGVQLLRVITHGQIVGVKSSLLLSNDLSLHSLMEDFVNLHRMLKTTLDQIRDRPLISLGVGIIPVFFFLAQCPDYEIRLWAIDSLLSWPHCGGFFNSKQMAQVVLQGMKTELRTLRESCPLGVDGVVGFFNKKDGSLFARILYSGKNGATERLVRLDE</sequence>
<reference evidence="10" key="1">
    <citation type="journal article" date="2017" name="Genome Biol.">
        <title>Comparative genomics reveals high biological diversity and specific adaptations in the industrially and medically important fungal genus Aspergillus.</title>
        <authorList>
            <person name="de Vries R.P."/>
            <person name="Riley R."/>
            <person name="Wiebenga A."/>
            <person name="Aguilar-Osorio G."/>
            <person name="Amillis S."/>
            <person name="Uchima C.A."/>
            <person name="Anderluh G."/>
            <person name="Asadollahi M."/>
            <person name="Askin M."/>
            <person name="Barry K."/>
            <person name="Battaglia E."/>
            <person name="Bayram O."/>
            <person name="Benocci T."/>
            <person name="Braus-Stromeyer S.A."/>
            <person name="Caldana C."/>
            <person name="Canovas D."/>
            <person name="Cerqueira G.C."/>
            <person name="Chen F."/>
            <person name="Chen W."/>
            <person name="Choi C."/>
            <person name="Clum A."/>
            <person name="Dos Santos R.A."/>
            <person name="Damasio A.R."/>
            <person name="Diallinas G."/>
            <person name="Emri T."/>
            <person name="Fekete E."/>
            <person name="Flipphi M."/>
            <person name="Freyberg S."/>
            <person name="Gallo A."/>
            <person name="Gournas C."/>
            <person name="Habgood R."/>
            <person name="Hainaut M."/>
            <person name="Harispe M.L."/>
            <person name="Henrissat B."/>
            <person name="Hilden K.S."/>
            <person name="Hope R."/>
            <person name="Hossain A."/>
            <person name="Karabika E."/>
            <person name="Karaffa L."/>
            <person name="Karanyi Z."/>
            <person name="Krasevec N."/>
            <person name="Kuo A."/>
            <person name="Kusch H."/>
            <person name="LaButti K."/>
            <person name="Lagendijk E.L."/>
            <person name="Lapidus A."/>
            <person name="Levasseur A."/>
            <person name="Lindquist E."/>
            <person name="Lipzen A."/>
            <person name="Logrieco A.F."/>
            <person name="MacCabe A."/>
            <person name="Maekelae M.R."/>
            <person name="Malavazi I."/>
            <person name="Melin P."/>
            <person name="Meyer V."/>
            <person name="Mielnichuk N."/>
            <person name="Miskei M."/>
            <person name="Molnar A.P."/>
            <person name="Mule G."/>
            <person name="Ngan C.Y."/>
            <person name="Orejas M."/>
            <person name="Orosz E."/>
            <person name="Ouedraogo J.P."/>
            <person name="Overkamp K.M."/>
            <person name="Park H.-S."/>
            <person name="Perrone G."/>
            <person name="Piumi F."/>
            <person name="Punt P.J."/>
            <person name="Ram A.F."/>
            <person name="Ramon A."/>
            <person name="Rauscher S."/>
            <person name="Record E."/>
            <person name="Riano-Pachon D.M."/>
            <person name="Robert V."/>
            <person name="Roehrig J."/>
            <person name="Ruller R."/>
            <person name="Salamov A."/>
            <person name="Salih N.S."/>
            <person name="Samson R.A."/>
            <person name="Sandor E."/>
            <person name="Sanguinetti M."/>
            <person name="Schuetze T."/>
            <person name="Sepcic K."/>
            <person name="Shelest E."/>
            <person name="Sherlock G."/>
            <person name="Sophianopoulou V."/>
            <person name="Squina F.M."/>
            <person name="Sun H."/>
            <person name="Susca A."/>
            <person name="Todd R.B."/>
            <person name="Tsang A."/>
            <person name="Unkles S.E."/>
            <person name="van de Wiele N."/>
            <person name="van Rossen-Uffink D."/>
            <person name="Oliveira J.V."/>
            <person name="Vesth T.C."/>
            <person name="Visser J."/>
            <person name="Yu J.-H."/>
            <person name="Zhou M."/>
            <person name="Andersen M.R."/>
            <person name="Archer D.B."/>
            <person name="Baker S.E."/>
            <person name="Benoit I."/>
            <person name="Brakhage A.A."/>
            <person name="Braus G.H."/>
            <person name="Fischer R."/>
            <person name="Frisvad J.C."/>
            <person name="Goldman G.H."/>
            <person name="Houbraken J."/>
            <person name="Oakley B."/>
            <person name="Pocsi I."/>
            <person name="Scazzocchio C."/>
            <person name="Seiboth B."/>
            <person name="vanKuyk P.A."/>
            <person name="Wortman J."/>
            <person name="Dyer P.S."/>
            <person name="Grigoriev I.V."/>
        </authorList>
    </citation>
    <scope>NUCLEOTIDE SEQUENCE [LARGE SCALE GENOMIC DNA]</scope>
    <source>
        <strain evidence="10">ATCC 16872 / CBS 172.66 / WB 5094</strain>
    </source>
</reference>
<dbReference type="CDD" id="cd00067">
    <property type="entry name" value="GAL4"/>
    <property type="match status" value="1"/>
</dbReference>
<keyword evidence="2" id="KW-0862">Zinc</keyword>
<dbReference type="PROSITE" id="PS50048">
    <property type="entry name" value="ZN2_CY6_FUNGAL_2"/>
    <property type="match status" value="1"/>
</dbReference>
<evidence type="ECO:0000256" key="2">
    <source>
        <dbReference type="ARBA" id="ARBA00022833"/>
    </source>
</evidence>
<feature type="domain" description="Zn(2)-C6 fungal-type" evidence="8">
    <location>
        <begin position="30"/>
        <end position="58"/>
    </location>
</feature>
<dbReference type="GO" id="GO:0000981">
    <property type="term" value="F:DNA-binding transcription factor activity, RNA polymerase II-specific"/>
    <property type="evidence" value="ECO:0007669"/>
    <property type="project" value="InterPro"/>
</dbReference>
<dbReference type="PANTHER" id="PTHR36206:SF16">
    <property type="entry name" value="TRANSCRIPTION FACTOR DOMAIN-CONTAINING PROTEIN-RELATED"/>
    <property type="match status" value="1"/>
</dbReference>
<feature type="compositionally biased region" description="Basic residues" evidence="7">
    <location>
        <begin position="16"/>
        <end position="27"/>
    </location>
</feature>
<proteinExistence type="predicted"/>
<keyword evidence="10" id="KW-1185">Reference proteome</keyword>
<dbReference type="GeneID" id="30971058"/>
<dbReference type="InterPro" id="IPR001138">
    <property type="entry name" value="Zn2Cys6_DnaBD"/>
</dbReference>
<keyword evidence="6" id="KW-0539">Nucleus</keyword>
<dbReference type="AlphaFoldDB" id="A0A1L9X4M9"/>
<dbReference type="EMBL" id="KV878971">
    <property type="protein sequence ID" value="OJK03392.1"/>
    <property type="molecule type" value="Genomic_DNA"/>
</dbReference>
<dbReference type="RefSeq" id="XP_020059731.1">
    <property type="nucleotide sequence ID" value="XM_020197244.1"/>
</dbReference>
<feature type="region of interest" description="Disordered" evidence="7">
    <location>
        <begin position="1"/>
        <end position="27"/>
    </location>
</feature>
<dbReference type="SMART" id="SM00066">
    <property type="entry name" value="GAL4"/>
    <property type="match status" value="1"/>
</dbReference>
<dbReference type="STRING" id="690307.A0A1L9X4M9"/>
<dbReference type="InterPro" id="IPR036864">
    <property type="entry name" value="Zn2-C6_fun-type_DNA-bd_sf"/>
</dbReference>
<evidence type="ECO:0000259" key="8">
    <source>
        <dbReference type="PROSITE" id="PS50048"/>
    </source>
</evidence>
<protein>
    <recommendedName>
        <fullName evidence="8">Zn(2)-C6 fungal-type domain-containing protein</fullName>
    </recommendedName>
</protein>
<dbReference type="GO" id="GO:0008270">
    <property type="term" value="F:zinc ion binding"/>
    <property type="evidence" value="ECO:0007669"/>
    <property type="project" value="InterPro"/>
</dbReference>
<dbReference type="OrthoDB" id="2593732at2759"/>
<evidence type="ECO:0000256" key="4">
    <source>
        <dbReference type="ARBA" id="ARBA00023125"/>
    </source>
</evidence>
<gene>
    <name evidence="9" type="ORF">ASPACDRAFT_1852379</name>
</gene>
<evidence type="ECO:0000313" key="9">
    <source>
        <dbReference type="EMBL" id="OJK03392.1"/>
    </source>
</evidence>
<dbReference type="Pfam" id="PF11951">
    <property type="entry name" value="Fungal_trans_2"/>
    <property type="match status" value="1"/>
</dbReference>
<name>A0A1L9X4M9_ASPA1</name>
<dbReference type="GO" id="GO:0009893">
    <property type="term" value="P:positive regulation of metabolic process"/>
    <property type="evidence" value="ECO:0007669"/>
    <property type="project" value="UniProtKB-ARBA"/>
</dbReference>
<organism evidence="9 10">
    <name type="scientific">Aspergillus aculeatus (strain ATCC 16872 / CBS 172.66 / WB 5094)</name>
    <dbReference type="NCBI Taxonomy" id="690307"/>
    <lineage>
        <taxon>Eukaryota</taxon>
        <taxon>Fungi</taxon>
        <taxon>Dikarya</taxon>
        <taxon>Ascomycota</taxon>
        <taxon>Pezizomycotina</taxon>
        <taxon>Eurotiomycetes</taxon>
        <taxon>Eurotiomycetidae</taxon>
        <taxon>Eurotiales</taxon>
        <taxon>Aspergillaceae</taxon>
        <taxon>Aspergillus</taxon>
        <taxon>Aspergillus subgen. Circumdati</taxon>
    </lineage>
</organism>